<evidence type="ECO:0000313" key="14">
    <source>
        <dbReference type="EMBL" id="CDY61471.1"/>
    </source>
</evidence>
<keyword evidence="10" id="KW-0406">Ion transport</keyword>
<evidence type="ECO:0000256" key="8">
    <source>
        <dbReference type="ARBA" id="ARBA00023053"/>
    </source>
</evidence>
<dbReference type="PaxDb" id="3708-A0A078JAY6"/>
<dbReference type="Pfam" id="PF01699">
    <property type="entry name" value="Na_Ca_ex"/>
    <property type="match status" value="1"/>
</dbReference>
<dbReference type="AlphaFoldDB" id="A0A078JAY6"/>
<evidence type="ECO:0000256" key="3">
    <source>
        <dbReference type="ARBA" id="ARBA00022449"/>
    </source>
</evidence>
<feature type="domain" description="Sodium/calcium exchanger membrane region" evidence="13">
    <location>
        <begin position="2"/>
        <end position="106"/>
    </location>
</feature>
<dbReference type="PANTHER" id="PTHR12266">
    <property type="entry name" value="NA+/CA2+ K+ INDEPENDENT EXCHANGER"/>
    <property type="match status" value="1"/>
</dbReference>
<dbReference type="GO" id="GO:0016020">
    <property type="term" value="C:membrane"/>
    <property type="evidence" value="ECO:0007669"/>
    <property type="project" value="UniProtKB-SubCell"/>
</dbReference>
<dbReference type="OMA" id="HEHQILP"/>
<evidence type="ECO:0000256" key="7">
    <source>
        <dbReference type="ARBA" id="ARBA00022989"/>
    </source>
</evidence>
<evidence type="ECO:0000256" key="10">
    <source>
        <dbReference type="ARBA" id="ARBA00023201"/>
    </source>
</evidence>
<feature type="transmembrane region" description="Helical" evidence="12">
    <location>
        <begin position="91"/>
        <end position="116"/>
    </location>
</feature>
<evidence type="ECO:0000256" key="5">
    <source>
        <dbReference type="ARBA" id="ARBA00022692"/>
    </source>
</evidence>
<comment type="subcellular location">
    <subcellularLocation>
        <location evidence="1">Membrane</location>
        <topology evidence="1">Multi-pass membrane protein</topology>
    </subcellularLocation>
</comment>
<keyword evidence="6" id="KW-0630">Potassium</keyword>
<keyword evidence="8" id="KW-0915">Sodium</keyword>
<dbReference type="STRING" id="3708.A0A078JAY6"/>
<dbReference type="PANTHER" id="PTHR12266:SF0">
    <property type="entry name" value="MITOCHONDRIAL SODIUM_CALCIUM EXCHANGER PROTEIN"/>
    <property type="match status" value="1"/>
</dbReference>
<evidence type="ECO:0000256" key="9">
    <source>
        <dbReference type="ARBA" id="ARBA00023136"/>
    </source>
</evidence>
<sequence>MGDLVSNIALSMNGGDGVQIALSGCYAGPMFNTLVGLGMSMLLGAWSKSPETYMIPEDNSLFYTIGFLILGLLWALVMLPRNEMRPNKVMGIGLIALYLIFVTFRLSSAMGFIPWAA</sequence>
<evidence type="ECO:0000256" key="11">
    <source>
        <dbReference type="ARBA" id="ARBA00038187"/>
    </source>
</evidence>
<evidence type="ECO:0000256" key="4">
    <source>
        <dbReference type="ARBA" id="ARBA00022538"/>
    </source>
</evidence>
<evidence type="ECO:0000313" key="15">
    <source>
        <dbReference type="Proteomes" id="UP000028999"/>
    </source>
</evidence>
<feature type="transmembrane region" description="Helical" evidence="12">
    <location>
        <begin position="20"/>
        <end position="41"/>
    </location>
</feature>
<gene>
    <name evidence="14" type="primary">BnaC03g78210D</name>
    <name evidence="14" type="ORF">GSBRNA2T00033881001</name>
</gene>
<dbReference type="GO" id="GO:0006814">
    <property type="term" value="P:sodium ion transport"/>
    <property type="evidence" value="ECO:0007669"/>
    <property type="project" value="UniProtKB-KW"/>
</dbReference>
<feature type="transmembrane region" description="Helical" evidence="12">
    <location>
        <begin position="61"/>
        <end position="79"/>
    </location>
</feature>
<keyword evidence="2" id="KW-0813">Transport</keyword>
<keyword evidence="7 12" id="KW-1133">Transmembrane helix</keyword>
<dbReference type="EMBL" id="LK034000">
    <property type="protein sequence ID" value="CDY61471.1"/>
    <property type="molecule type" value="Genomic_DNA"/>
</dbReference>
<evidence type="ECO:0000256" key="1">
    <source>
        <dbReference type="ARBA" id="ARBA00004141"/>
    </source>
</evidence>
<protein>
    <submittedName>
        <fullName evidence="14">BnaC03g78210D protein</fullName>
    </submittedName>
</protein>
<keyword evidence="5 12" id="KW-0812">Transmembrane</keyword>
<dbReference type="InterPro" id="IPR044880">
    <property type="entry name" value="NCX_ion-bd_dom_sf"/>
</dbReference>
<name>A0A078JAY6_BRANA</name>
<accession>A0A078JAY6</accession>
<evidence type="ECO:0000256" key="6">
    <source>
        <dbReference type="ARBA" id="ARBA00022958"/>
    </source>
</evidence>
<dbReference type="InterPro" id="IPR051359">
    <property type="entry name" value="CaCA_antiporter"/>
</dbReference>
<proteinExistence type="inferred from homology"/>
<reference evidence="14 15" key="1">
    <citation type="journal article" date="2014" name="Science">
        <title>Plant genetics. Early allopolyploid evolution in the post-Neolithic Brassica napus oilseed genome.</title>
        <authorList>
            <person name="Chalhoub B."/>
            <person name="Denoeud F."/>
            <person name="Liu S."/>
            <person name="Parkin I.A."/>
            <person name="Tang H."/>
            <person name="Wang X."/>
            <person name="Chiquet J."/>
            <person name="Belcram H."/>
            <person name="Tong C."/>
            <person name="Samans B."/>
            <person name="Correa M."/>
            <person name="Da Silva C."/>
            <person name="Just J."/>
            <person name="Falentin C."/>
            <person name="Koh C.S."/>
            <person name="Le Clainche I."/>
            <person name="Bernard M."/>
            <person name="Bento P."/>
            <person name="Noel B."/>
            <person name="Labadie K."/>
            <person name="Alberti A."/>
            <person name="Charles M."/>
            <person name="Arnaud D."/>
            <person name="Guo H."/>
            <person name="Daviaud C."/>
            <person name="Alamery S."/>
            <person name="Jabbari K."/>
            <person name="Zhao M."/>
            <person name="Edger P.P."/>
            <person name="Chelaifa H."/>
            <person name="Tack D."/>
            <person name="Lassalle G."/>
            <person name="Mestiri I."/>
            <person name="Schnel N."/>
            <person name="Le Paslier M.C."/>
            <person name="Fan G."/>
            <person name="Renault V."/>
            <person name="Bayer P.E."/>
            <person name="Golicz A.A."/>
            <person name="Manoli S."/>
            <person name="Lee T.H."/>
            <person name="Thi V.H."/>
            <person name="Chalabi S."/>
            <person name="Hu Q."/>
            <person name="Fan C."/>
            <person name="Tollenaere R."/>
            <person name="Lu Y."/>
            <person name="Battail C."/>
            <person name="Shen J."/>
            <person name="Sidebottom C.H."/>
            <person name="Wang X."/>
            <person name="Canaguier A."/>
            <person name="Chauveau A."/>
            <person name="Berard A."/>
            <person name="Deniot G."/>
            <person name="Guan M."/>
            <person name="Liu Z."/>
            <person name="Sun F."/>
            <person name="Lim Y.P."/>
            <person name="Lyons E."/>
            <person name="Town C.D."/>
            <person name="Bancroft I."/>
            <person name="Wang X."/>
            <person name="Meng J."/>
            <person name="Ma J."/>
            <person name="Pires J.C."/>
            <person name="King G.J."/>
            <person name="Brunel D."/>
            <person name="Delourme R."/>
            <person name="Renard M."/>
            <person name="Aury J.M."/>
            <person name="Adams K.L."/>
            <person name="Batley J."/>
            <person name="Snowdon R.J."/>
            <person name="Tost J."/>
            <person name="Edwards D."/>
            <person name="Zhou Y."/>
            <person name="Hua W."/>
            <person name="Sharpe A.G."/>
            <person name="Paterson A.H."/>
            <person name="Guan C."/>
            <person name="Wincker P."/>
        </authorList>
    </citation>
    <scope>NUCLEOTIDE SEQUENCE [LARGE SCALE GENOMIC DNA]</scope>
    <source>
        <strain evidence="15">cv. Darmor-bzh</strain>
    </source>
</reference>
<evidence type="ECO:0000259" key="13">
    <source>
        <dbReference type="Pfam" id="PF01699"/>
    </source>
</evidence>
<keyword evidence="10" id="KW-0739">Sodium transport</keyword>
<keyword evidence="3" id="KW-0050">Antiport</keyword>
<dbReference type="Gene3D" id="1.20.1420.30">
    <property type="entry name" value="NCX, central ion-binding region"/>
    <property type="match status" value="1"/>
</dbReference>
<dbReference type="InterPro" id="IPR004837">
    <property type="entry name" value="NaCa_Exmemb"/>
</dbReference>
<keyword evidence="15" id="KW-1185">Reference proteome</keyword>
<dbReference type="Proteomes" id="UP000028999">
    <property type="component" value="Unassembled WGS sequence"/>
</dbReference>
<keyword evidence="9 12" id="KW-0472">Membrane</keyword>
<organism evidence="14 15">
    <name type="scientific">Brassica napus</name>
    <name type="common">Rape</name>
    <dbReference type="NCBI Taxonomy" id="3708"/>
    <lineage>
        <taxon>Eukaryota</taxon>
        <taxon>Viridiplantae</taxon>
        <taxon>Streptophyta</taxon>
        <taxon>Embryophyta</taxon>
        <taxon>Tracheophyta</taxon>
        <taxon>Spermatophyta</taxon>
        <taxon>Magnoliopsida</taxon>
        <taxon>eudicotyledons</taxon>
        <taxon>Gunneridae</taxon>
        <taxon>Pentapetalae</taxon>
        <taxon>rosids</taxon>
        <taxon>malvids</taxon>
        <taxon>Brassicales</taxon>
        <taxon>Brassicaceae</taxon>
        <taxon>Brassiceae</taxon>
        <taxon>Brassica</taxon>
    </lineage>
</organism>
<dbReference type="GO" id="GO:0006813">
    <property type="term" value="P:potassium ion transport"/>
    <property type="evidence" value="ECO:0007669"/>
    <property type="project" value="UniProtKB-KW"/>
</dbReference>
<comment type="similarity">
    <text evidence="11">Belongs to the Ca(2+):cation antiporter (CaCA) (TC 2.A.19) family. Cation/calcium exchanger (CCX) subfamily.</text>
</comment>
<evidence type="ECO:0000256" key="12">
    <source>
        <dbReference type="SAM" id="Phobius"/>
    </source>
</evidence>
<keyword evidence="4" id="KW-0633">Potassium transport</keyword>
<dbReference type="GO" id="GO:0015297">
    <property type="term" value="F:antiporter activity"/>
    <property type="evidence" value="ECO:0007669"/>
    <property type="project" value="UniProtKB-KW"/>
</dbReference>
<dbReference type="Gramene" id="CDY61471">
    <property type="protein sequence ID" value="CDY61471"/>
    <property type="gene ID" value="GSBRNA2T00033881001"/>
</dbReference>
<evidence type="ECO:0000256" key="2">
    <source>
        <dbReference type="ARBA" id="ARBA00022448"/>
    </source>
</evidence>